<evidence type="ECO:0000256" key="10">
    <source>
        <dbReference type="ARBA" id="ARBA00022692"/>
    </source>
</evidence>
<dbReference type="SUPFAM" id="SSF52058">
    <property type="entry name" value="L domain-like"/>
    <property type="match status" value="2"/>
</dbReference>
<keyword evidence="8" id="KW-0433">Leucine-rich repeat</keyword>
<keyword evidence="10" id="KW-0812">Transmembrane</keyword>
<comment type="similarity">
    <text evidence="20">Belongs to the polygalacturonase-inhibiting protein family.</text>
</comment>
<dbReference type="InterPro" id="IPR051716">
    <property type="entry name" value="Plant_RL_S/T_kinase"/>
</dbReference>
<comment type="catalytic activity">
    <reaction evidence="22">
        <text>L-seryl-[protein] + ATP = O-phospho-L-seryl-[protein] + ADP + H(+)</text>
        <dbReference type="Rhea" id="RHEA:17989"/>
        <dbReference type="Rhea" id="RHEA-COMP:9863"/>
        <dbReference type="Rhea" id="RHEA-COMP:11604"/>
        <dbReference type="ChEBI" id="CHEBI:15378"/>
        <dbReference type="ChEBI" id="CHEBI:29999"/>
        <dbReference type="ChEBI" id="CHEBI:30616"/>
        <dbReference type="ChEBI" id="CHEBI:83421"/>
        <dbReference type="ChEBI" id="CHEBI:456216"/>
        <dbReference type="EC" id="2.7.11.1"/>
    </reaction>
</comment>
<dbReference type="InterPro" id="IPR013210">
    <property type="entry name" value="LRR_N_plant-typ"/>
</dbReference>
<keyword evidence="12" id="KW-0677">Repeat</keyword>
<evidence type="ECO:0000256" key="22">
    <source>
        <dbReference type="ARBA" id="ARBA00048679"/>
    </source>
</evidence>
<dbReference type="Proteomes" id="UP001159364">
    <property type="component" value="Unassembled WGS sequence"/>
</dbReference>
<dbReference type="PROSITE" id="PS50011">
    <property type="entry name" value="PROTEIN_KINASE_DOM"/>
    <property type="match status" value="1"/>
</dbReference>
<dbReference type="FunFam" id="3.80.10.10:FF:000400">
    <property type="entry name" value="Nuclear pore complex protein NUP107"/>
    <property type="match status" value="1"/>
</dbReference>
<gene>
    <name evidence="25" type="ORF">K2173_013014</name>
</gene>
<dbReference type="Gene3D" id="1.10.510.10">
    <property type="entry name" value="Transferase(Phosphotransferase) domain 1"/>
    <property type="match status" value="1"/>
</dbReference>
<evidence type="ECO:0000256" key="8">
    <source>
        <dbReference type="ARBA" id="ARBA00022614"/>
    </source>
</evidence>
<keyword evidence="14" id="KW-0418">Kinase</keyword>
<evidence type="ECO:0000256" key="16">
    <source>
        <dbReference type="ARBA" id="ARBA00022989"/>
    </source>
</evidence>
<evidence type="ECO:0000256" key="23">
    <source>
        <dbReference type="SAM" id="SignalP"/>
    </source>
</evidence>
<dbReference type="FunFam" id="3.80.10.10:FF:000416">
    <property type="entry name" value="Probable leucine-rich repeat receptor-like protein kinase At5g63930"/>
    <property type="match status" value="1"/>
</dbReference>
<keyword evidence="7" id="KW-0597">Phosphoprotein</keyword>
<dbReference type="PRINTS" id="PR00019">
    <property type="entry name" value="LEURICHRPT"/>
</dbReference>
<dbReference type="FunFam" id="3.80.10.10:FF:000233">
    <property type="entry name" value="Leucine-rich repeat receptor-like protein kinase TDR"/>
    <property type="match status" value="1"/>
</dbReference>
<keyword evidence="4" id="KW-1003">Cell membrane</keyword>
<dbReference type="Pfam" id="PF00069">
    <property type="entry name" value="Pkinase"/>
    <property type="match status" value="1"/>
</dbReference>
<dbReference type="Pfam" id="PF23598">
    <property type="entry name" value="LRR_14"/>
    <property type="match status" value="2"/>
</dbReference>
<dbReference type="Gene3D" id="3.80.10.10">
    <property type="entry name" value="Ribonuclease Inhibitor"/>
    <property type="match status" value="4"/>
</dbReference>
<dbReference type="Gene3D" id="3.30.200.20">
    <property type="entry name" value="Phosphorylase Kinase, domain 1"/>
    <property type="match status" value="1"/>
</dbReference>
<dbReference type="FunFam" id="3.80.10.10:FF:000041">
    <property type="entry name" value="LRR receptor-like serine/threonine-protein kinase ERECTA"/>
    <property type="match status" value="1"/>
</dbReference>
<dbReference type="GO" id="GO:0005524">
    <property type="term" value="F:ATP binding"/>
    <property type="evidence" value="ECO:0007669"/>
    <property type="project" value="UniProtKB-KW"/>
</dbReference>
<keyword evidence="9" id="KW-0808">Transferase</keyword>
<evidence type="ECO:0000256" key="12">
    <source>
        <dbReference type="ARBA" id="ARBA00022737"/>
    </source>
</evidence>
<dbReference type="InterPro" id="IPR011009">
    <property type="entry name" value="Kinase-like_dom_sf"/>
</dbReference>
<dbReference type="Pfam" id="PF13855">
    <property type="entry name" value="LRR_8"/>
    <property type="match status" value="1"/>
</dbReference>
<evidence type="ECO:0000256" key="5">
    <source>
        <dbReference type="ARBA" id="ARBA00022512"/>
    </source>
</evidence>
<sequence>MGKLDLKNVISILLLILHYTVFVASHSTEEAFALLKWRTSLENTLHSNLSSWPVLPENLSNSSPSTRPCNWLGISCNRAGSIVQINLTNADLKGKLQELSFPSFPNLAYLDFSVNELYGIIPPEIGQLSKLIYLDLSTNRLSGTIPREISLLTNLQTLHIVENQLNGAIPEAIGHLNSLSDLALYTNQLEGPIPASIGKLSNLSDLYLYENKLSGSIPPEIGNLSNLVVLYIDTNNLIGPIPATLGNLTNLKVLSLFNNQISGSIPREIGNLQNLNNLSLHTNQLSGSIPESFGGLTSLTQLHLHLNNLSSHISPELGNMTSLDDLEVSQNKLNGPIPPSFGNLRKLQFLYLRENKLSGSIPQEISNLTNLSVLEAFVQVNLSKLNCQQQPFERSYSKSLRNCTSFVRLRLDGNQFTGNISEVFGDYPSLDFIDLSGNKFHGELSSNWGRCCQLATLKIADNNISGRIPPELGNAARLQTLDLSSNGLEETIPKELGNLTSLSKLILSNNKLSEAIPIEMGSLTNLEYLDLSRNRINLLIPANVKNFQKLHFLNLSNNQFSEKIPAEMGMLVHLSQLDLSYNHFSGDIPAELSNLQDIELLNISHNNLTGKIPASFEQLRGLQYVDLSNNELVGPVPNSKAFQEAELEGNMGLCGNVTGLLLCGTSKEHKSGKPINILNIVLPVVGAASLLYQEGSSNKGSDTDGEELVIISVIDGKTMYEEIIQATNNFDDMYCIGKVEQENIVAVKKFHSLDLGDILGQKGFQNEIRALTEIRHRNIVKLHGFCSHPLHSFLVFEFLQRGSLAKILQNNETARELDWDKRLNVIQGVSRALYYLHHECTPPIVHRDLSANNILLDSDYEAHVSDFGTAKLLNRDSTNWTSLAGTYGYIAPELAYTNKITEKCDVYSFGVLALEVIKGSHPGNMLSSMPENVKMVLKDVLDQRLSAPFPGVKRNWCPS</sequence>
<dbReference type="InterPro" id="IPR055414">
    <property type="entry name" value="LRR_R13L4/SHOC2-like"/>
</dbReference>
<dbReference type="EMBL" id="JAIWQS010000169">
    <property type="protein sequence ID" value="KAJ8747410.1"/>
    <property type="molecule type" value="Genomic_DNA"/>
</dbReference>
<dbReference type="GO" id="GO:0005886">
    <property type="term" value="C:plasma membrane"/>
    <property type="evidence" value="ECO:0007669"/>
    <property type="project" value="UniProtKB-SubCell"/>
</dbReference>
<keyword evidence="17" id="KW-0472">Membrane</keyword>
<keyword evidence="5" id="KW-0964">Secreted</keyword>
<evidence type="ECO:0000256" key="7">
    <source>
        <dbReference type="ARBA" id="ARBA00022553"/>
    </source>
</evidence>
<evidence type="ECO:0000256" key="6">
    <source>
        <dbReference type="ARBA" id="ARBA00022527"/>
    </source>
</evidence>
<keyword evidence="16" id="KW-1133">Transmembrane helix</keyword>
<protein>
    <recommendedName>
        <fullName evidence="3">non-specific serine/threonine protein kinase</fullName>
        <ecNumber evidence="3">2.7.11.1</ecNumber>
    </recommendedName>
</protein>
<name>A0AAV8S5S7_9ROSI</name>
<feature type="domain" description="Protein kinase" evidence="24">
    <location>
        <begin position="709"/>
        <end position="959"/>
    </location>
</feature>
<evidence type="ECO:0000256" key="17">
    <source>
        <dbReference type="ARBA" id="ARBA00023136"/>
    </source>
</evidence>
<evidence type="ECO:0000256" key="20">
    <source>
        <dbReference type="ARBA" id="ARBA00038043"/>
    </source>
</evidence>
<evidence type="ECO:0000256" key="4">
    <source>
        <dbReference type="ARBA" id="ARBA00022475"/>
    </source>
</evidence>
<dbReference type="SMART" id="SM00369">
    <property type="entry name" value="LRR_TYP"/>
    <property type="match status" value="11"/>
</dbReference>
<keyword evidence="5" id="KW-0134">Cell wall</keyword>
<evidence type="ECO:0000256" key="9">
    <source>
        <dbReference type="ARBA" id="ARBA00022679"/>
    </source>
</evidence>
<keyword evidence="18" id="KW-0675">Receptor</keyword>
<dbReference type="SUPFAM" id="SSF56112">
    <property type="entry name" value="Protein kinase-like (PK-like)"/>
    <property type="match status" value="1"/>
</dbReference>
<dbReference type="InterPro" id="IPR000719">
    <property type="entry name" value="Prot_kinase_dom"/>
</dbReference>
<proteinExistence type="inferred from homology"/>
<dbReference type="AlphaFoldDB" id="A0AAV8S5S7"/>
<evidence type="ECO:0000256" key="21">
    <source>
        <dbReference type="ARBA" id="ARBA00047899"/>
    </source>
</evidence>
<dbReference type="InterPro" id="IPR032675">
    <property type="entry name" value="LRR_dom_sf"/>
</dbReference>
<dbReference type="Pfam" id="PF00560">
    <property type="entry name" value="LRR_1"/>
    <property type="match status" value="4"/>
</dbReference>
<reference evidence="25 26" key="1">
    <citation type="submission" date="2021-09" db="EMBL/GenBank/DDBJ databases">
        <title>Genomic insights and catalytic innovation underlie evolution of tropane alkaloids biosynthesis.</title>
        <authorList>
            <person name="Wang Y.-J."/>
            <person name="Tian T."/>
            <person name="Huang J.-P."/>
            <person name="Huang S.-X."/>
        </authorList>
    </citation>
    <scope>NUCLEOTIDE SEQUENCE [LARGE SCALE GENOMIC DNA]</scope>
    <source>
        <strain evidence="25">KIB-2018</strain>
        <tissue evidence="25">Leaf</tissue>
    </source>
</reference>
<evidence type="ECO:0000256" key="14">
    <source>
        <dbReference type="ARBA" id="ARBA00022777"/>
    </source>
</evidence>
<dbReference type="PROSITE" id="PS00109">
    <property type="entry name" value="PROTEIN_KINASE_TYR"/>
    <property type="match status" value="1"/>
</dbReference>
<dbReference type="SMART" id="SM00365">
    <property type="entry name" value="LRR_SD22"/>
    <property type="match status" value="6"/>
</dbReference>
<comment type="catalytic activity">
    <reaction evidence="21">
        <text>L-threonyl-[protein] + ATP = O-phospho-L-threonyl-[protein] + ADP + H(+)</text>
        <dbReference type="Rhea" id="RHEA:46608"/>
        <dbReference type="Rhea" id="RHEA-COMP:11060"/>
        <dbReference type="Rhea" id="RHEA-COMP:11605"/>
        <dbReference type="ChEBI" id="CHEBI:15378"/>
        <dbReference type="ChEBI" id="CHEBI:30013"/>
        <dbReference type="ChEBI" id="CHEBI:30616"/>
        <dbReference type="ChEBI" id="CHEBI:61977"/>
        <dbReference type="ChEBI" id="CHEBI:456216"/>
        <dbReference type="EC" id="2.7.11.1"/>
    </reaction>
</comment>
<evidence type="ECO:0000256" key="3">
    <source>
        <dbReference type="ARBA" id="ARBA00012513"/>
    </source>
</evidence>
<comment type="subcellular location">
    <subcellularLocation>
        <location evidence="2">Cell membrane</location>
        <topology evidence="2">Single-pass type I membrane protein</topology>
    </subcellularLocation>
    <subcellularLocation>
        <location evidence="1">Secreted</location>
        <location evidence="1">Cell wall</location>
    </subcellularLocation>
</comment>
<evidence type="ECO:0000313" key="25">
    <source>
        <dbReference type="EMBL" id="KAJ8747410.1"/>
    </source>
</evidence>
<evidence type="ECO:0000256" key="15">
    <source>
        <dbReference type="ARBA" id="ARBA00022840"/>
    </source>
</evidence>
<dbReference type="InterPro" id="IPR003591">
    <property type="entry name" value="Leu-rich_rpt_typical-subtyp"/>
</dbReference>
<dbReference type="Pfam" id="PF08263">
    <property type="entry name" value="LRRNT_2"/>
    <property type="match status" value="1"/>
</dbReference>
<keyword evidence="15" id="KW-0067">ATP-binding</keyword>
<dbReference type="InterPro" id="IPR008266">
    <property type="entry name" value="Tyr_kinase_AS"/>
</dbReference>
<evidence type="ECO:0000256" key="11">
    <source>
        <dbReference type="ARBA" id="ARBA00022729"/>
    </source>
</evidence>
<evidence type="ECO:0000259" key="24">
    <source>
        <dbReference type="PROSITE" id="PS50011"/>
    </source>
</evidence>
<dbReference type="GO" id="GO:0009791">
    <property type="term" value="P:post-embryonic development"/>
    <property type="evidence" value="ECO:0007669"/>
    <property type="project" value="UniProtKB-ARBA"/>
</dbReference>
<feature type="signal peptide" evidence="23">
    <location>
        <begin position="1"/>
        <end position="25"/>
    </location>
</feature>
<feature type="chain" id="PRO_5043709469" description="non-specific serine/threonine protein kinase" evidence="23">
    <location>
        <begin position="26"/>
        <end position="959"/>
    </location>
</feature>
<keyword evidence="13" id="KW-0547">Nucleotide-binding</keyword>
<dbReference type="InterPro" id="IPR001611">
    <property type="entry name" value="Leu-rich_rpt"/>
</dbReference>
<organism evidence="25 26">
    <name type="scientific">Erythroxylum novogranatense</name>
    <dbReference type="NCBI Taxonomy" id="1862640"/>
    <lineage>
        <taxon>Eukaryota</taxon>
        <taxon>Viridiplantae</taxon>
        <taxon>Streptophyta</taxon>
        <taxon>Embryophyta</taxon>
        <taxon>Tracheophyta</taxon>
        <taxon>Spermatophyta</taxon>
        <taxon>Magnoliopsida</taxon>
        <taxon>eudicotyledons</taxon>
        <taxon>Gunneridae</taxon>
        <taxon>Pentapetalae</taxon>
        <taxon>rosids</taxon>
        <taxon>fabids</taxon>
        <taxon>Malpighiales</taxon>
        <taxon>Erythroxylaceae</taxon>
        <taxon>Erythroxylum</taxon>
    </lineage>
</organism>
<evidence type="ECO:0000256" key="2">
    <source>
        <dbReference type="ARBA" id="ARBA00004251"/>
    </source>
</evidence>
<dbReference type="PANTHER" id="PTHR48053:SF163">
    <property type="entry name" value="MDIS1-INTERACTING RECEPTOR LIKE KINASE 2-LIKE"/>
    <property type="match status" value="1"/>
</dbReference>
<keyword evidence="6" id="KW-0723">Serine/threonine-protein kinase</keyword>
<keyword evidence="19" id="KW-0325">Glycoprotein</keyword>
<dbReference type="FunFam" id="1.10.510.10:FF:001023">
    <property type="entry name" value="Os07g0541700 protein"/>
    <property type="match status" value="1"/>
</dbReference>
<evidence type="ECO:0000256" key="1">
    <source>
        <dbReference type="ARBA" id="ARBA00004191"/>
    </source>
</evidence>
<evidence type="ECO:0000256" key="18">
    <source>
        <dbReference type="ARBA" id="ARBA00023170"/>
    </source>
</evidence>
<dbReference type="GO" id="GO:0004674">
    <property type="term" value="F:protein serine/threonine kinase activity"/>
    <property type="evidence" value="ECO:0007669"/>
    <property type="project" value="UniProtKB-KW"/>
</dbReference>
<comment type="caution">
    <text evidence="25">The sequence shown here is derived from an EMBL/GenBank/DDBJ whole genome shotgun (WGS) entry which is preliminary data.</text>
</comment>
<dbReference type="EC" id="2.7.11.1" evidence="3"/>
<dbReference type="PANTHER" id="PTHR48053">
    <property type="entry name" value="LEUCINE RICH REPEAT FAMILY PROTEIN, EXPRESSED"/>
    <property type="match status" value="1"/>
</dbReference>
<keyword evidence="26" id="KW-1185">Reference proteome</keyword>
<accession>A0AAV8S5S7</accession>
<evidence type="ECO:0000313" key="26">
    <source>
        <dbReference type="Proteomes" id="UP001159364"/>
    </source>
</evidence>
<keyword evidence="11 23" id="KW-0732">Signal</keyword>
<evidence type="ECO:0000256" key="13">
    <source>
        <dbReference type="ARBA" id="ARBA00022741"/>
    </source>
</evidence>
<evidence type="ECO:0000256" key="19">
    <source>
        <dbReference type="ARBA" id="ARBA00023180"/>
    </source>
</evidence>